<proteinExistence type="inferred from homology"/>
<accession>A0A448Z4V9</accession>
<comment type="subcellular location">
    <subcellularLocation>
        <location evidence="1">Nucleus</location>
    </subcellularLocation>
</comment>
<dbReference type="Proteomes" id="UP000291116">
    <property type="component" value="Unassembled WGS sequence"/>
</dbReference>
<evidence type="ECO:0000313" key="7">
    <source>
        <dbReference type="EMBL" id="VEU37061.1"/>
    </source>
</evidence>
<dbReference type="InterPro" id="IPR003591">
    <property type="entry name" value="Leu-rich_rpt_typical-subtyp"/>
</dbReference>
<dbReference type="Pfam" id="PF13855">
    <property type="entry name" value="LRR_8"/>
    <property type="match status" value="1"/>
</dbReference>
<dbReference type="InterPro" id="IPR050576">
    <property type="entry name" value="Cilia_flagella_integrity"/>
</dbReference>
<gene>
    <name evidence="7" type="ORF">PSNMU_V1.4_AUG-EV-PASAV3_0039350</name>
</gene>
<comment type="similarity">
    <text evidence="5">Belongs to the SDS22 family.</text>
</comment>
<evidence type="ECO:0000256" key="6">
    <source>
        <dbReference type="SAM" id="MobiDB-lite"/>
    </source>
</evidence>
<evidence type="ECO:0000256" key="5">
    <source>
        <dbReference type="ARBA" id="ARBA00023460"/>
    </source>
</evidence>
<evidence type="ECO:0000256" key="4">
    <source>
        <dbReference type="ARBA" id="ARBA00023242"/>
    </source>
</evidence>
<dbReference type="SMART" id="SM00365">
    <property type="entry name" value="LRR_SD22"/>
    <property type="match status" value="8"/>
</dbReference>
<evidence type="ECO:0008006" key="9">
    <source>
        <dbReference type="Google" id="ProtNLM"/>
    </source>
</evidence>
<evidence type="ECO:0000256" key="2">
    <source>
        <dbReference type="ARBA" id="ARBA00022614"/>
    </source>
</evidence>
<dbReference type="SUPFAM" id="SSF52058">
    <property type="entry name" value="L domain-like"/>
    <property type="match status" value="1"/>
</dbReference>
<feature type="region of interest" description="Disordered" evidence="6">
    <location>
        <begin position="1"/>
        <end position="36"/>
    </location>
</feature>
<keyword evidence="2" id="KW-0433">Leucine-rich repeat</keyword>
<keyword evidence="8" id="KW-1185">Reference proteome</keyword>
<feature type="compositionally biased region" description="Basic and acidic residues" evidence="6">
    <location>
        <begin position="1"/>
        <end position="14"/>
    </location>
</feature>
<evidence type="ECO:0000256" key="1">
    <source>
        <dbReference type="ARBA" id="ARBA00004123"/>
    </source>
</evidence>
<dbReference type="Pfam" id="PF13516">
    <property type="entry name" value="LRR_6"/>
    <property type="match status" value="1"/>
</dbReference>
<dbReference type="EMBL" id="CAACVS010000114">
    <property type="protein sequence ID" value="VEU37061.1"/>
    <property type="molecule type" value="Genomic_DNA"/>
</dbReference>
<dbReference type="SMART" id="SM00369">
    <property type="entry name" value="LRR_TYP"/>
    <property type="match status" value="6"/>
</dbReference>
<dbReference type="InterPro" id="IPR032675">
    <property type="entry name" value="LRR_dom_sf"/>
</dbReference>
<keyword evidence="3" id="KW-0677">Repeat</keyword>
<dbReference type="Gene3D" id="3.80.10.10">
    <property type="entry name" value="Ribonuclease Inhibitor"/>
    <property type="match status" value="3"/>
</dbReference>
<protein>
    <recommendedName>
        <fullName evidence="9">Protein phosphatase 1 regulatory subunit 7</fullName>
    </recommendedName>
</protein>
<keyword evidence="4" id="KW-0539">Nucleus</keyword>
<name>A0A448Z4V9_9STRA</name>
<dbReference type="InterPro" id="IPR001611">
    <property type="entry name" value="Leu-rich_rpt"/>
</dbReference>
<evidence type="ECO:0000313" key="8">
    <source>
        <dbReference type="Proteomes" id="UP000291116"/>
    </source>
</evidence>
<dbReference type="Pfam" id="PF00560">
    <property type="entry name" value="LRR_1"/>
    <property type="match status" value="1"/>
</dbReference>
<dbReference type="PANTHER" id="PTHR45973:SF23">
    <property type="entry name" value="PROTEIN PHOSPHATASE 1 REGULATORY SUBUNIT 7"/>
    <property type="match status" value="1"/>
</dbReference>
<dbReference type="OrthoDB" id="7451790at2759"/>
<organism evidence="7 8">
    <name type="scientific">Pseudo-nitzschia multistriata</name>
    <dbReference type="NCBI Taxonomy" id="183589"/>
    <lineage>
        <taxon>Eukaryota</taxon>
        <taxon>Sar</taxon>
        <taxon>Stramenopiles</taxon>
        <taxon>Ochrophyta</taxon>
        <taxon>Bacillariophyta</taxon>
        <taxon>Bacillariophyceae</taxon>
        <taxon>Bacillariophycidae</taxon>
        <taxon>Bacillariales</taxon>
        <taxon>Bacillariaceae</taxon>
        <taxon>Pseudo-nitzschia</taxon>
    </lineage>
</organism>
<reference evidence="7 8" key="1">
    <citation type="submission" date="2019-01" db="EMBL/GenBank/DDBJ databases">
        <authorList>
            <person name="Ferrante I. M."/>
        </authorList>
    </citation>
    <scope>NUCLEOTIDE SEQUENCE [LARGE SCALE GENOMIC DNA]</scope>
    <source>
        <strain evidence="7 8">B856</strain>
    </source>
</reference>
<dbReference type="PANTHER" id="PTHR45973">
    <property type="entry name" value="PROTEIN PHOSPHATASE 1 REGULATORY SUBUNIT SDS22-RELATED"/>
    <property type="match status" value="1"/>
</dbReference>
<dbReference type="GO" id="GO:0005634">
    <property type="term" value="C:nucleus"/>
    <property type="evidence" value="ECO:0007669"/>
    <property type="project" value="UniProtKB-SubCell"/>
</dbReference>
<sequence length="459" mass="50914">MLSPNHESEEKEGQDSTQAIRENDGGNEAAPATVNPQQVVVSNTYTTNVNPNNPLPLDWTKMGEGHTAEDLMPARCPHDVAIWSPEDTDICLVGTAGQKITLLGDDFSDPERTNLSELISLVLRSHLIKDMSGIGCLPKLEKLELYDNMVQALDEESLKGCGPSTLKILDMSYNSIRSMTPVEFCNGETLTELYLANNKLKEISGIKHLKSLRKLDLGANKIRVLSKDELSGLDSLEELWVGKNKIVTLDGIQSLTKLRRLDVQSNRLTSLSNEDGICYLNSQRENLEELYLGHNGLDDDGISGLISLTGRGGSTIMFPKLNVLDLSRNRLKTTAALVVDAKNDNVFAEWPMLEELWLSGNAIENFEAVYPLKEASDRKHLPLLETLYLEYNPVGKEFEYRKKLAEFIPSLDQIDATKIRGYGSVPVPLGAGIVGTTEEQLRQFQAAAFKRAEQQRQNA</sequence>
<evidence type="ECO:0000256" key="3">
    <source>
        <dbReference type="ARBA" id="ARBA00022737"/>
    </source>
</evidence>
<dbReference type="AlphaFoldDB" id="A0A448Z4V9"/>
<dbReference type="PROSITE" id="PS51450">
    <property type="entry name" value="LRR"/>
    <property type="match status" value="6"/>
</dbReference>